<reference evidence="1 2" key="1">
    <citation type="submission" date="2021-06" db="EMBL/GenBank/DDBJ databases">
        <title>Caerostris darwini draft genome.</title>
        <authorList>
            <person name="Kono N."/>
            <person name="Arakawa K."/>
        </authorList>
    </citation>
    <scope>NUCLEOTIDE SEQUENCE [LARGE SCALE GENOMIC DNA]</scope>
</reference>
<name>A0AAV4P9T2_9ARAC</name>
<dbReference type="Proteomes" id="UP001054837">
    <property type="component" value="Unassembled WGS sequence"/>
</dbReference>
<evidence type="ECO:0000313" key="1">
    <source>
        <dbReference type="EMBL" id="GIX92931.1"/>
    </source>
</evidence>
<accession>A0AAV4P9T2</accession>
<dbReference type="EMBL" id="BPLQ01002442">
    <property type="protein sequence ID" value="GIX92931.1"/>
    <property type="molecule type" value="Genomic_DNA"/>
</dbReference>
<protein>
    <submittedName>
        <fullName evidence="1">Uncharacterized protein</fullName>
    </submittedName>
</protein>
<keyword evidence="2" id="KW-1185">Reference proteome</keyword>
<comment type="caution">
    <text evidence="1">The sequence shown here is derived from an EMBL/GenBank/DDBJ whole genome shotgun (WGS) entry which is preliminary data.</text>
</comment>
<sequence>MGKQNLQPSALWLAYKKGHWGERKSIFSDNSVSSSVNVAFMHAIRLHNSSIRIPASPLNTPYFQCLPEISSPQYNVKPHVGCNTSSLFTMFRPFKRCHARPPQI</sequence>
<gene>
    <name evidence="1" type="ORF">CDAR_594961</name>
</gene>
<dbReference type="AlphaFoldDB" id="A0AAV4P9T2"/>
<organism evidence="1 2">
    <name type="scientific">Caerostris darwini</name>
    <dbReference type="NCBI Taxonomy" id="1538125"/>
    <lineage>
        <taxon>Eukaryota</taxon>
        <taxon>Metazoa</taxon>
        <taxon>Ecdysozoa</taxon>
        <taxon>Arthropoda</taxon>
        <taxon>Chelicerata</taxon>
        <taxon>Arachnida</taxon>
        <taxon>Araneae</taxon>
        <taxon>Araneomorphae</taxon>
        <taxon>Entelegynae</taxon>
        <taxon>Araneoidea</taxon>
        <taxon>Araneidae</taxon>
        <taxon>Caerostris</taxon>
    </lineage>
</organism>
<evidence type="ECO:0000313" key="2">
    <source>
        <dbReference type="Proteomes" id="UP001054837"/>
    </source>
</evidence>
<proteinExistence type="predicted"/>